<reference evidence="2" key="1">
    <citation type="submission" date="2021-02" db="EMBL/GenBank/DDBJ databases">
        <authorList>
            <person name="Nowell W R."/>
        </authorList>
    </citation>
    <scope>NUCLEOTIDE SEQUENCE</scope>
</reference>
<evidence type="ECO:0000313" key="2">
    <source>
        <dbReference type="EMBL" id="CAF1396970.1"/>
    </source>
</evidence>
<evidence type="ECO:0000256" key="1">
    <source>
        <dbReference type="SAM" id="Phobius"/>
    </source>
</evidence>
<dbReference type="OrthoDB" id="10028150at2759"/>
<keyword evidence="1" id="KW-0472">Membrane</keyword>
<keyword evidence="3" id="KW-1185">Reference proteome</keyword>
<evidence type="ECO:0000313" key="3">
    <source>
        <dbReference type="Proteomes" id="UP000663832"/>
    </source>
</evidence>
<protein>
    <submittedName>
        <fullName evidence="2">Uncharacterized protein</fullName>
    </submittedName>
</protein>
<feature type="transmembrane region" description="Helical" evidence="1">
    <location>
        <begin position="166"/>
        <end position="190"/>
    </location>
</feature>
<feature type="transmembrane region" description="Helical" evidence="1">
    <location>
        <begin position="13"/>
        <end position="37"/>
    </location>
</feature>
<proteinExistence type="predicted"/>
<dbReference type="Proteomes" id="UP000663832">
    <property type="component" value="Unassembled WGS sequence"/>
</dbReference>
<feature type="transmembrane region" description="Helical" evidence="1">
    <location>
        <begin position="124"/>
        <end position="145"/>
    </location>
</feature>
<feature type="transmembrane region" description="Helical" evidence="1">
    <location>
        <begin position="97"/>
        <end position="118"/>
    </location>
</feature>
<sequence length="319" mass="35091">MAMAMPTFITRPGLWKILLLVGIGLLLIAFILGWIGFGVPDWHAFHRYNYSSQEYFGLWSYCQDQTPLFNTVCNRWSTAQNELFNGSKPSFVTTADGLITTGMIFLSLGLIAAILAAILPLLAYLAAILTLTGFVFLIIGIPIFGAQSTNFSKSRGDAQYNKRYGFWLMIPTIVLSFLAAILFLIAGYLYQQFGFGNVATRSKLRQPVGGQRMLGPANQLYGMPYAARPGIMQNPYQYQQFTGQPGPSLLSQYIARRMPRYYGGPVIVRRAVSVVSQPVGTPAYVTPAYYKSAAVAQPVNAPLINLTGRTIVGPLVRTA</sequence>
<keyword evidence="1" id="KW-1133">Transmembrane helix</keyword>
<dbReference type="Gene3D" id="1.20.140.150">
    <property type="match status" value="1"/>
</dbReference>
<comment type="caution">
    <text evidence="2">The sequence shown here is derived from an EMBL/GenBank/DDBJ whole genome shotgun (WGS) entry which is preliminary data.</text>
</comment>
<gene>
    <name evidence="2" type="ORF">QVE165_LOCUS36537</name>
</gene>
<name>A0A815KJI1_9BILA</name>
<organism evidence="2 3">
    <name type="scientific">Adineta steineri</name>
    <dbReference type="NCBI Taxonomy" id="433720"/>
    <lineage>
        <taxon>Eukaryota</taxon>
        <taxon>Metazoa</taxon>
        <taxon>Spiralia</taxon>
        <taxon>Gnathifera</taxon>
        <taxon>Rotifera</taxon>
        <taxon>Eurotatoria</taxon>
        <taxon>Bdelloidea</taxon>
        <taxon>Adinetida</taxon>
        <taxon>Adinetidae</taxon>
        <taxon>Adineta</taxon>
    </lineage>
</organism>
<keyword evidence="1" id="KW-0812">Transmembrane</keyword>
<dbReference type="AlphaFoldDB" id="A0A815KJI1"/>
<dbReference type="EMBL" id="CAJNOM010000368">
    <property type="protein sequence ID" value="CAF1396970.1"/>
    <property type="molecule type" value="Genomic_DNA"/>
</dbReference>
<accession>A0A815KJI1</accession>